<accession>A0AAN7WJC7</accession>
<evidence type="ECO:0000256" key="2">
    <source>
        <dbReference type="SAM" id="SignalP"/>
    </source>
</evidence>
<feature type="signal peptide" evidence="2">
    <location>
        <begin position="1"/>
        <end position="18"/>
    </location>
</feature>
<feature type="chain" id="PRO_5043021663" evidence="2">
    <location>
        <begin position="19"/>
        <end position="300"/>
    </location>
</feature>
<gene>
    <name evidence="3" type="ORF">LTR97_000726</name>
</gene>
<evidence type="ECO:0000313" key="3">
    <source>
        <dbReference type="EMBL" id="KAK5708186.1"/>
    </source>
</evidence>
<reference evidence="3" key="1">
    <citation type="submission" date="2023-08" db="EMBL/GenBank/DDBJ databases">
        <title>Black Yeasts Isolated from many extreme environments.</title>
        <authorList>
            <person name="Coleine C."/>
            <person name="Stajich J.E."/>
            <person name="Selbmann L."/>
        </authorList>
    </citation>
    <scope>NUCLEOTIDE SEQUENCE</scope>
    <source>
        <strain evidence="3">CCFEE 5810</strain>
    </source>
</reference>
<dbReference type="EMBL" id="JAVRQU010000001">
    <property type="protein sequence ID" value="KAK5708186.1"/>
    <property type="molecule type" value="Genomic_DNA"/>
</dbReference>
<sequence>MKINVLTTLAFVATSTLAAPSTYDQQSSMDGYYPKGSGIGIGESMPTYGMPTTKPTGVAEGPASFDHPKPSEWTSVHAEPTGAPPMSFPNSEHPTDISGGPAPFGHSMPSGFKSIHTKPTSASSDVAVPGGRPSDVAPPAGALIHGPKSWVYVKPAETFMDVVRSLEQDGDGFVHFGDDGIARSYRGDGTVLDARALSNGQLAEMMDTTPADQYTPGEMEHLRELWQNVDGHDVKDKSQLFHPAAHLRPAPITEEQVQQSENAVVAMKKMLEGRSTPIGGVPIIIPNGPVVCAGLVCRPE</sequence>
<protein>
    <submittedName>
        <fullName evidence="3">Uncharacterized protein</fullName>
    </submittedName>
</protein>
<evidence type="ECO:0000256" key="1">
    <source>
        <dbReference type="SAM" id="MobiDB-lite"/>
    </source>
</evidence>
<proteinExistence type="predicted"/>
<organism evidence="3 4">
    <name type="scientific">Elasticomyces elasticus</name>
    <dbReference type="NCBI Taxonomy" id="574655"/>
    <lineage>
        <taxon>Eukaryota</taxon>
        <taxon>Fungi</taxon>
        <taxon>Dikarya</taxon>
        <taxon>Ascomycota</taxon>
        <taxon>Pezizomycotina</taxon>
        <taxon>Dothideomycetes</taxon>
        <taxon>Dothideomycetidae</taxon>
        <taxon>Mycosphaerellales</taxon>
        <taxon>Teratosphaeriaceae</taxon>
        <taxon>Elasticomyces</taxon>
    </lineage>
</organism>
<evidence type="ECO:0000313" key="4">
    <source>
        <dbReference type="Proteomes" id="UP001310594"/>
    </source>
</evidence>
<keyword evidence="2" id="KW-0732">Signal</keyword>
<comment type="caution">
    <text evidence="3">The sequence shown here is derived from an EMBL/GenBank/DDBJ whole genome shotgun (WGS) entry which is preliminary data.</text>
</comment>
<name>A0AAN7WJC7_9PEZI</name>
<dbReference type="AlphaFoldDB" id="A0AAN7WJC7"/>
<feature type="region of interest" description="Disordered" evidence="1">
    <location>
        <begin position="54"/>
        <end position="93"/>
    </location>
</feature>
<dbReference type="Proteomes" id="UP001310594">
    <property type="component" value="Unassembled WGS sequence"/>
</dbReference>